<dbReference type="RefSeq" id="WP_115569779.1">
    <property type="nucleotide sequence ID" value="NZ_NXLV01000010.1"/>
</dbReference>
<evidence type="ECO:0000313" key="1">
    <source>
        <dbReference type="EMBL" id="RDU70344.1"/>
    </source>
</evidence>
<dbReference type="AlphaFoldDB" id="A0A3D8J0H3"/>
<name>A0A3D8J0H3_9HELI</name>
<keyword evidence="2" id="KW-1185">Reference proteome</keyword>
<evidence type="ECO:0008006" key="3">
    <source>
        <dbReference type="Google" id="ProtNLM"/>
    </source>
</evidence>
<sequence length="243" mass="27988">MKKHIHALLLPLYLFGAEEVIIEQEVVQTPEMQPRQEVILEPMPEVFYEMRKSGFLLGVDLSLGEFNTNTMFPLASFSENAKSLSTMFGIFGGYQYYFDENFGLRTTLHLSSGTLSDAQYSIDGDELQNTSTPLWLGLRVNALWDFWQFGTHALGMSAGIGYNAEFYLNHQYSVNEDSYNGSNLIQHNLYPILGIHYYYRNHQFELTYRFSGSLNYSSLANDNGFESLIKYNNFFGLSYSFRF</sequence>
<evidence type="ECO:0000313" key="2">
    <source>
        <dbReference type="Proteomes" id="UP000257045"/>
    </source>
</evidence>
<dbReference type="Proteomes" id="UP000257045">
    <property type="component" value="Unassembled WGS sequence"/>
</dbReference>
<accession>A0A3D8J0H3</accession>
<protein>
    <recommendedName>
        <fullName evidence="3">Outer membrane protein beta-barrel domain-containing protein</fullName>
    </recommendedName>
</protein>
<reference evidence="1 2" key="1">
    <citation type="submission" date="2018-04" db="EMBL/GenBank/DDBJ databases">
        <title>Novel Campyloabacter and Helicobacter Species and Strains.</title>
        <authorList>
            <person name="Mannion A.J."/>
            <person name="Shen Z."/>
            <person name="Fox J.G."/>
        </authorList>
    </citation>
    <scope>NUCLEOTIDE SEQUENCE [LARGE SCALE GENOMIC DNA]</scope>
    <source>
        <strain evidence="1 2">MIT 04-9366</strain>
    </source>
</reference>
<dbReference type="OrthoDB" id="5328482at2"/>
<proteinExistence type="predicted"/>
<gene>
    <name evidence="1" type="ORF">CQA58_05790</name>
</gene>
<comment type="caution">
    <text evidence="1">The sequence shown here is derived from an EMBL/GenBank/DDBJ whole genome shotgun (WGS) entry which is preliminary data.</text>
</comment>
<dbReference type="EMBL" id="NXLV01000010">
    <property type="protein sequence ID" value="RDU70344.1"/>
    <property type="molecule type" value="Genomic_DNA"/>
</dbReference>
<organism evidence="1 2">
    <name type="scientific">Helicobacter brantae</name>
    <dbReference type="NCBI Taxonomy" id="375927"/>
    <lineage>
        <taxon>Bacteria</taxon>
        <taxon>Pseudomonadati</taxon>
        <taxon>Campylobacterota</taxon>
        <taxon>Epsilonproteobacteria</taxon>
        <taxon>Campylobacterales</taxon>
        <taxon>Helicobacteraceae</taxon>
        <taxon>Helicobacter</taxon>
    </lineage>
</organism>